<name>A0A9J5WK62_SOLCO</name>
<organism evidence="1 2">
    <name type="scientific">Solanum commersonii</name>
    <name type="common">Commerson's wild potato</name>
    <name type="synonym">Commerson's nightshade</name>
    <dbReference type="NCBI Taxonomy" id="4109"/>
    <lineage>
        <taxon>Eukaryota</taxon>
        <taxon>Viridiplantae</taxon>
        <taxon>Streptophyta</taxon>
        <taxon>Embryophyta</taxon>
        <taxon>Tracheophyta</taxon>
        <taxon>Spermatophyta</taxon>
        <taxon>Magnoliopsida</taxon>
        <taxon>eudicotyledons</taxon>
        <taxon>Gunneridae</taxon>
        <taxon>Pentapetalae</taxon>
        <taxon>asterids</taxon>
        <taxon>lamiids</taxon>
        <taxon>Solanales</taxon>
        <taxon>Solanaceae</taxon>
        <taxon>Solanoideae</taxon>
        <taxon>Solaneae</taxon>
        <taxon>Solanum</taxon>
    </lineage>
</organism>
<protein>
    <submittedName>
        <fullName evidence="1">Uncharacterized protein</fullName>
    </submittedName>
</protein>
<gene>
    <name evidence="1" type="ORF">H5410_055550</name>
</gene>
<sequence>MLSTRKLETRQATHSNDFNKYHINIDVTERNYEQAWTKHDELIIFKITTCNSDNSYSKIAKHNRLVHSHPPNT</sequence>
<keyword evidence="2" id="KW-1185">Reference proteome</keyword>
<dbReference type="Proteomes" id="UP000824120">
    <property type="component" value="Chromosome 11"/>
</dbReference>
<proteinExistence type="predicted"/>
<reference evidence="1 2" key="1">
    <citation type="submission" date="2020-09" db="EMBL/GenBank/DDBJ databases">
        <title>De no assembly of potato wild relative species, Solanum commersonii.</title>
        <authorList>
            <person name="Cho K."/>
        </authorList>
    </citation>
    <scope>NUCLEOTIDE SEQUENCE [LARGE SCALE GENOMIC DNA]</scope>
    <source>
        <strain evidence="1">LZ3.2</strain>
        <tissue evidence="1">Leaf</tissue>
    </source>
</reference>
<dbReference type="AlphaFoldDB" id="A0A9J5WK62"/>
<evidence type="ECO:0000313" key="1">
    <source>
        <dbReference type="EMBL" id="KAG5575416.1"/>
    </source>
</evidence>
<evidence type="ECO:0000313" key="2">
    <source>
        <dbReference type="Proteomes" id="UP000824120"/>
    </source>
</evidence>
<comment type="caution">
    <text evidence="1">The sequence shown here is derived from an EMBL/GenBank/DDBJ whole genome shotgun (WGS) entry which is preliminary data.</text>
</comment>
<accession>A0A9J5WK62</accession>
<dbReference type="EMBL" id="JACXVP010000011">
    <property type="protein sequence ID" value="KAG5575416.1"/>
    <property type="molecule type" value="Genomic_DNA"/>
</dbReference>